<evidence type="ECO:0000256" key="10">
    <source>
        <dbReference type="HAMAP-Rule" id="MF_01405"/>
    </source>
</evidence>
<comment type="cofactor">
    <cofactor evidence="10">
        <name>Mg(2+)</name>
        <dbReference type="ChEBI" id="CHEBI:18420"/>
    </cofactor>
    <text evidence="10">Binds 1 Mg(2+) ion per subunit.</text>
</comment>
<dbReference type="PANTHER" id="PTHR11067:SF9">
    <property type="entry name" value="INOSINE TRIPHOSPHATE PYROPHOSPHATASE"/>
    <property type="match status" value="1"/>
</dbReference>
<dbReference type="SUPFAM" id="SSF52972">
    <property type="entry name" value="ITPase-like"/>
    <property type="match status" value="1"/>
</dbReference>
<dbReference type="CDD" id="cd00515">
    <property type="entry name" value="HAM1"/>
    <property type="match status" value="1"/>
</dbReference>
<dbReference type="NCBIfam" id="TIGR00042">
    <property type="entry name" value="RdgB/HAM1 family non-canonical purine NTP pyrophosphatase"/>
    <property type="match status" value="1"/>
</dbReference>
<feature type="active site" description="Proton acceptor" evidence="10">
    <location>
        <position position="71"/>
    </location>
</feature>
<dbReference type="GO" id="GO:0046872">
    <property type="term" value="F:metal ion binding"/>
    <property type="evidence" value="ECO:0007669"/>
    <property type="project" value="UniProtKB-KW"/>
</dbReference>
<feature type="binding site" evidence="10">
    <location>
        <begin position="154"/>
        <end position="157"/>
    </location>
    <ligand>
        <name>substrate</name>
    </ligand>
</feature>
<dbReference type="GO" id="GO:0036220">
    <property type="term" value="F:ITP diphosphatase activity"/>
    <property type="evidence" value="ECO:0007669"/>
    <property type="project" value="UniProtKB-UniRule"/>
</dbReference>
<comment type="function">
    <text evidence="10">Pyrophosphatase that catalyzes the hydrolysis of nucleoside triphosphates to their monophosphate derivatives, with a high preference for the non-canonical purine nucleotides XTP (xanthosine triphosphate), dITP (deoxyinosine triphosphate) and ITP. Seems to function as a house-cleaning enzyme that removes non-canonical purine nucleotides from the nucleotide pool, thus preventing their incorporation into DNA/RNA and avoiding chromosomal lesions.</text>
</comment>
<feature type="binding site" evidence="10">
    <location>
        <position position="179"/>
    </location>
    <ligand>
        <name>substrate</name>
    </ligand>
</feature>
<dbReference type="GO" id="GO:0005829">
    <property type="term" value="C:cytosol"/>
    <property type="evidence" value="ECO:0007669"/>
    <property type="project" value="TreeGrafter"/>
</dbReference>
<keyword evidence="6 10" id="KW-0460">Magnesium</keyword>
<dbReference type="GO" id="GO:0009146">
    <property type="term" value="P:purine nucleoside triphosphate catabolic process"/>
    <property type="evidence" value="ECO:0007669"/>
    <property type="project" value="UniProtKB-UniRule"/>
</dbReference>
<keyword evidence="3 10" id="KW-0479">Metal-binding</keyword>
<protein>
    <recommendedName>
        <fullName evidence="10">dITP/XTP pyrophosphatase</fullName>
        <ecNumber evidence="10">3.6.1.66</ecNumber>
    </recommendedName>
    <alternativeName>
        <fullName evidence="10">Non-canonical purine NTP pyrophosphatase</fullName>
    </alternativeName>
    <alternativeName>
        <fullName evidence="10">Non-standard purine NTP pyrophosphatase</fullName>
    </alternativeName>
    <alternativeName>
        <fullName evidence="10">Nucleoside-triphosphate diphosphatase</fullName>
    </alternativeName>
    <alternativeName>
        <fullName evidence="10">Nucleoside-triphosphate pyrophosphatase</fullName>
        <shortName evidence="10">NTPase</shortName>
    </alternativeName>
</protein>
<comment type="caution">
    <text evidence="12">The sequence shown here is derived from an EMBL/GenBank/DDBJ whole genome shotgun (WGS) entry which is preliminary data.</text>
</comment>
<keyword evidence="5 10" id="KW-0378">Hydrolase</keyword>
<evidence type="ECO:0000256" key="7">
    <source>
        <dbReference type="ARBA" id="ARBA00023080"/>
    </source>
</evidence>
<dbReference type="Pfam" id="PF01725">
    <property type="entry name" value="Ham1p_like"/>
    <property type="match status" value="1"/>
</dbReference>
<dbReference type="FunFam" id="3.90.950.10:FF:000001">
    <property type="entry name" value="dITP/XTP pyrophosphatase"/>
    <property type="match status" value="1"/>
</dbReference>
<keyword evidence="7 10" id="KW-0546">Nucleotide metabolism</keyword>
<evidence type="ECO:0000256" key="3">
    <source>
        <dbReference type="ARBA" id="ARBA00022723"/>
    </source>
</evidence>
<keyword evidence="4 10" id="KW-0547">Nucleotide-binding</keyword>
<evidence type="ECO:0000256" key="6">
    <source>
        <dbReference type="ARBA" id="ARBA00022842"/>
    </source>
</evidence>
<dbReference type="RefSeq" id="WP_103265248.1">
    <property type="nucleotide sequence ID" value="NZ_CABMLE010000009.1"/>
</dbReference>
<comment type="catalytic activity">
    <reaction evidence="8 10">
        <text>dITP + H2O = dIMP + diphosphate + H(+)</text>
        <dbReference type="Rhea" id="RHEA:28342"/>
        <dbReference type="ChEBI" id="CHEBI:15377"/>
        <dbReference type="ChEBI" id="CHEBI:15378"/>
        <dbReference type="ChEBI" id="CHEBI:33019"/>
        <dbReference type="ChEBI" id="CHEBI:61194"/>
        <dbReference type="ChEBI" id="CHEBI:61382"/>
        <dbReference type="EC" id="3.6.1.66"/>
    </reaction>
</comment>
<dbReference type="Proteomes" id="UP000236197">
    <property type="component" value="Unassembled WGS sequence"/>
</dbReference>
<dbReference type="EMBL" id="PPEK01000009">
    <property type="protein sequence ID" value="PNV67355.1"/>
    <property type="molecule type" value="Genomic_DNA"/>
</dbReference>
<dbReference type="GO" id="GO:0017111">
    <property type="term" value="F:ribonucleoside triphosphate phosphatase activity"/>
    <property type="evidence" value="ECO:0007669"/>
    <property type="project" value="InterPro"/>
</dbReference>
<dbReference type="InterPro" id="IPR020922">
    <property type="entry name" value="dITP/XTP_pyrophosphatase"/>
</dbReference>
<evidence type="ECO:0000256" key="4">
    <source>
        <dbReference type="ARBA" id="ARBA00022741"/>
    </source>
</evidence>
<keyword evidence="13" id="KW-1185">Reference proteome</keyword>
<dbReference type="GO" id="GO:0000166">
    <property type="term" value="F:nucleotide binding"/>
    <property type="evidence" value="ECO:0007669"/>
    <property type="project" value="UniProtKB-KW"/>
</dbReference>
<comment type="subunit">
    <text evidence="2 10">Homodimer.</text>
</comment>
<dbReference type="AlphaFoldDB" id="A0A2K2UAK7"/>
<dbReference type="GO" id="GO:0009117">
    <property type="term" value="P:nucleotide metabolic process"/>
    <property type="evidence" value="ECO:0007669"/>
    <property type="project" value="UniProtKB-KW"/>
</dbReference>
<evidence type="ECO:0000313" key="13">
    <source>
        <dbReference type="Proteomes" id="UP000236197"/>
    </source>
</evidence>
<dbReference type="InterPro" id="IPR002637">
    <property type="entry name" value="RdgB/HAM1"/>
</dbReference>
<reference evidence="13" key="1">
    <citation type="submission" date="2018-01" db="EMBL/GenBank/DDBJ databases">
        <title>Rubneribacter badeniensis gen. nov., sp. nov., and Colonibacter rubneri, gen. nov., sp. nov., WGS of new members of the Eggerthellaceae.</title>
        <authorList>
            <person name="Danylec N."/>
            <person name="Stoll D.A."/>
            <person name="Doetsch A."/>
            <person name="Kulling S.E."/>
            <person name="Huch M."/>
        </authorList>
    </citation>
    <scope>NUCLEOTIDE SEQUENCE [LARGE SCALE GENOMIC DNA]</scope>
    <source>
        <strain evidence="13">ResAG-96</strain>
    </source>
</reference>
<sequence>MKTVVLATNNAHKAAEIATALDFPGWEFRTLRELGLESDPEELADSFEGNARIKARAAHEVSGGLASLADDSGLEVDALDGAPGVRSARFAGEPCDDFANNQKLLAALADMPDGERTARFVSTLVFINEDGTETVARGTIGGCIGREEQGEGGFGYDPLFFPDVFGGKRTLAEVSQGEKNAVSHRGNALRDLREQLEASLHFLGDPEG</sequence>
<dbReference type="HAMAP" id="MF_01405">
    <property type="entry name" value="Non_canon_purine_NTPase"/>
    <property type="match status" value="1"/>
</dbReference>
<feature type="binding site" evidence="10">
    <location>
        <position position="71"/>
    </location>
    <ligand>
        <name>Mg(2+)</name>
        <dbReference type="ChEBI" id="CHEBI:18420"/>
    </ligand>
</feature>
<evidence type="ECO:0000256" key="2">
    <source>
        <dbReference type="ARBA" id="ARBA00011738"/>
    </source>
</evidence>
<evidence type="ECO:0000256" key="1">
    <source>
        <dbReference type="ARBA" id="ARBA00008023"/>
    </source>
</evidence>
<comment type="similarity">
    <text evidence="1 10 11">Belongs to the HAM1 NTPase family.</text>
</comment>
<evidence type="ECO:0000256" key="8">
    <source>
        <dbReference type="ARBA" id="ARBA00051875"/>
    </source>
</evidence>
<accession>A0A2K2UAK7</accession>
<gene>
    <name evidence="12" type="primary">rdgB</name>
    <name evidence="12" type="ORF">C2L71_07985</name>
</gene>
<feature type="binding site" evidence="10">
    <location>
        <position position="72"/>
    </location>
    <ligand>
        <name>substrate</name>
    </ligand>
</feature>
<dbReference type="GO" id="GO:0035870">
    <property type="term" value="F:dITP diphosphatase activity"/>
    <property type="evidence" value="ECO:0007669"/>
    <property type="project" value="UniProtKB-UniRule"/>
</dbReference>
<feature type="binding site" evidence="10">
    <location>
        <begin position="8"/>
        <end position="13"/>
    </location>
    <ligand>
        <name>substrate</name>
    </ligand>
</feature>
<dbReference type="Gene3D" id="3.90.950.10">
    <property type="match status" value="1"/>
</dbReference>
<feature type="binding site" evidence="10">
    <location>
        <position position="41"/>
    </location>
    <ligand>
        <name>Mg(2+)</name>
        <dbReference type="ChEBI" id="CHEBI:18420"/>
    </ligand>
</feature>
<comment type="catalytic activity">
    <reaction evidence="10">
        <text>ITP + H2O = IMP + diphosphate + H(+)</text>
        <dbReference type="Rhea" id="RHEA:29399"/>
        <dbReference type="ChEBI" id="CHEBI:15377"/>
        <dbReference type="ChEBI" id="CHEBI:15378"/>
        <dbReference type="ChEBI" id="CHEBI:33019"/>
        <dbReference type="ChEBI" id="CHEBI:58053"/>
        <dbReference type="ChEBI" id="CHEBI:61402"/>
        <dbReference type="EC" id="3.6.1.66"/>
    </reaction>
</comment>
<dbReference type="GO" id="GO:0036222">
    <property type="term" value="F:XTP diphosphatase activity"/>
    <property type="evidence" value="ECO:0007669"/>
    <property type="project" value="UniProtKB-UniRule"/>
</dbReference>
<proteinExistence type="inferred from homology"/>
<dbReference type="PANTHER" id="PTHR11067">
    <property type="entry name" value="INOSINE TRIPHOSPHATE PYROPHOSPHATASE/HAM1 PROTEIN"/>
    <property type="match status" value="1"/>
</dbReference>
<dbReference type="InterPro" id="IPR029001">
    <property type="entry name" value="ITPase-like_fam"/>
</dbReference>
<dbReference type="EC" id="3.6.1.66" evidence="10"/>
<evidence type="ECO:0000256" key="11">
    <source>
        <dbReference type="RuleBase" id="RU003781"/>
    </source>
</evidence>
<evidence type="ECO:0000256" key="5">
    <source>
        <dbReference type="ARBA" id="ARBA00022801"/>
    </source>
</evidence>
<comment type="catalytic activity">
    <reaction evidence="9 10">
        <text>XTP + H2O = XMP + diphosphate + H(+)</text>
        <dbReference type="Rhea" id="RHEA:28610"/>
        <dbReference type="ChEBI" id="CHEBI:15377"/>
        <dbReference type="ChEBI" id="CHEBI:15378"/>
        <dbReference type="ChEBI" id="CHEBI:33019"/>
        <dbReference type="ChEBI" id="CHEBI:57464"/>
        <dbReference type="ChEBI" id="CHEBI:61314"/>
        <dbReference type="EC" id="3.6.1.66"/>
    </reaction>
</comment>
<name>A0A2K2UAK7_9ACTN</name>
<feature type="binding site" evidence="10">
    <location>
        <begin position="184"/>
        <end position="185"/>
    </location>
    <ligand>
        <name>substrate</name>
    </ligand>
</feature>
<organism evidence="12 13">
    <name type="scientific">Enteroscipio rubneri</name>
    <dbReference type="NCBI Taxonomy" id="2070686"/>
    <lineage>
        <taxon>Bacteria</taxon>
        <taxon>Bacillati</taxon>
        <taxon>Actinomycetota</taxon>
        <taxon>Coriobacteriia</taxon>
        <taxon>Eggerthellales</taxon>
        <taxon>Eggerthellaceae</taxon>
        <taxon>Enteroscipio</taxon>
    </lineage>
</organism>
<dbReference type="OrthoDB" id="9807456at2"/>
<evidence type="ECO:0000313" key="12">
    <source>
        <dbReference type="EMBL" id="PNV67355.1"/>
    </source>
</evidence>
<evidence type="ECO:0000256" key="9">
    <source>
        <dbReference type="ARBA" id="ARBA00052017"/>
    </source>
</evidence>